<name>A0A6G8FIU4_9MICO</name>
<dbReference type="KEGG" id="lins:G7067_06885"/>
<dbReference type="RefSeq" id="WP_166323005.1">
    <property type="nucleotide sequence ID" value="NZ_CP049934.1"/>
</dbReference>
<keyword evidence="2" id="KW-1185">Reference proteome</keyword>
<proteinExistence type="predicted"/>
<dbReference type="EMBL" id="CP049934">
    <property type="protein sequence ID" value="QIM16209.1"/>
    <property type="molecule type" value="Genomic_DNA"/>
</dbReference>
<sequence length="153" mass="17087">MITITHVLSKNGTSHTEIPNDTRIEFVIRRAPALMDGRERFAISLSRLPVGKRLRDDLPASWADLFLQAAGSADAMMVEIRKENPGGSAGLYRLARPLPEKGHSSGTVDIVWNGRVDGVPAEEAFDAAEAGEVFWYYYQHDAVPEKYELRFLE</sequence>
<reference evidence="1 2" key="1">
    <citation type="submission" date="2020-03" db="EMBL/GenBank/DDBJ databases">
        <title>Leucobacter sp. nov., isolated from beetles.</title>
        <authorList>
            <person name="Hyun D.-W."/>
            <person name="Bae J.-W."/>
        </authorList>
    </citation>
    <scope>NUCLEOTIDE SEQUENCE [LARGE SCALE GENOMIC DNA]</scope>
    <source>
        <strain evidence="1 2">HDW9B</strain>
    </source>
</reference>
<dbReference type="AlphaFoldDB" id="A0A6G8FIU4"/>
<protein>
    <submittedName>
        <fullName evidence="1">Uncharacterized protein</fullName>
    </submittedName>
</protein>
<evidence type="ECO:0000313" key="1">
    <source>
        <dbReference type="EMBL" id="QIM16209.1"/>
    </source>
</evidence>
<accession>A0A6G8FIU4</accession>
<dbReference type="Proteomes" id="UP000501387">
    <property type="component" value="Chromosome"/>
</dbReference>
<gene>
    <name evidence="1" type="ORF">G7067_06885</name>
</gene>
<organism evidence="1 2">
    <name type="scientific">Leucobacter insecticola</name>
    <dbReference type="NCBI Taxonomy" id="2714934"/>
    <lineage>
        <taxon>Bacteria</taxon>
        <taxon>Bacillati</taxon>
        <taxon>Actinomycetota</taxon>
        <taxon>Actinomycetes</taxon>
        <taxon>Micrococcales</taxon>
        <taxon>Microbacteriaceae</taxon>
        <taxon>Leucobacter</taxon>
    </lineage>
</organism>
<evidence type="ECO:0000313" key="2">
    <source>
        <dbReference type="Proteomes" id="UP000501387"/>
    </source>
</evidence>